<dbReference type="GO" id="GO:0051015">
    <property type="term" value="F:actin filament binding"/>
    <property type="evidence" value="ECO:0007669"/>
    <property type="project" value="TreeGrafter"/>
</dbReference>
<dbReference type="GO" id="GO:0015629">
    <property type="term" value="C:actin cytoskeleton"/>
    <property type="evidence" value="ECO:0007669"/>
    <property type="project" value="TreeGrafter"/>
</dbReference>
<accession>A0A915DYF6</accession>
<dbReference type="InterPro" id="IPR050606">
    <property type="entry name" value="Calponin-like"/>
</dbReference>
<evidence type="ECO:0000256" key="1">
    <source>
        <dbReference type="RuleBase" id="RU003425"/>
    </source>
</evidence>
<dbReference type="InterPro" id="IPR003096">
    <property type="entry name" value="SM22_calponin"/>
</dbReference>
<dbReference type="InterPro" id="IPR036872">
    <property type="entry name" value="CH_dom_sf"/>
</dbReference>
<proteinExistence type="predicted"/>
<evidence type="ECO:0000259" key="3">
    <source>
        <dbReference type="PROSITE" id="PS50202"/>
    </source>
</evidence>
<dbReference type="Pfam" id="PF00635">
    <property type="entry name" value="Motile_Sperm"/>
    <property type="match status" value="1"/>
</dbReference>
<organism evidence="4 5">
    <name type="scientific">Ditylenchus dipsaci</name>
    <dbReference type="NCBI Taxonomy" id="166011"/>
    <lineage>
        <taxon>Eukaryota</taxon>
        <taxon>Metazoa</taxon>
        <taxon>Ecdysozoa</taxon>
        <taxon>Nematoda</taxon>
        <taxon>Chromadorea</taxon>
        <taxon>Rhabditida</taxon>
        <taxon>Tylenchina</taxon>
        <taxon>Tylenchomorpha</taxon>
        <taxon>Sphaerularioidea</taxon>
        <taxon>Anguinidae</taxon>
        <taxon>Anguininae</taxon>
        <taxon>Ditylenchus</taxon>
    </lineage>
</organism>
<dbReference type="InterPro" id="IPR000535">
    <property type="entry name" value="MSP_dom"/>
</dbReference>
<evidence type="ECO:0000313" key="4">
    <source>
        <dbReference type="Proteomes" id="UP000887574"/>
    </source>
</evidence>
<feature type="domain" description="MSP" evidence="3">
    <location>
        <begin position="172"/>
        <end position="289"/>
    </location>
</feature>
<dbReference type="InterPro" id="IPR001715">
    <property type="entry name" value="CH_dom"/>
</dbReference>
<dbReference type="PANTHER" id="PTHR47385:SF9">
    <property type="entry name" value="CALPONIN-HOMOLOGY (CH) DOMAIN-CONTAINING PROTEIN"/>
    <property type="match status" value="1"/>
</dbReference>
<dbReference type="SUPFAM" id="SSF49354">
    <property type="entry name" value="PapD-like"/>
    <property type="match status" value="1"/>
</dbReference>
<keyword evidence="4" id="KW-1185">Reference proteome</keyword>
<dbReference type="Proteomes" id="UP000887574">
    <property type="component" value="Unplaced"/>
</dbReference>
<dbReference type="SMART" id="SM00033">
    <property type="entry name" value="CH"/>
    <property type="match status" value="1"/>
</dbReference>
<dbReference type="Pfam" id="PF00307">
    <property type="entry name" value="CH"/>
    <property type="match status" value="1"/>
</dbReference>
<evidence type="ECO:0000313" key="5">
    <source>
        <dbReference type="WBParaSite" id="jg25009"/>
    </source>
</evidence>
<dbReference type="InterPro" id="IPR013783">
    <property type="entry name" value="Ig-like_fold"/>
</dbReference>
<dbReference type="PANTHER" id="PTHR47385">
    <property type="entry name" value="CALPONIN"/>
    <property type="match status" value="1"/>
</dbReference>
<protein>
    <recommendedName>
        <fullName evidence="1">Major sperm protein</fullName>
    </recommendedName>
</protein>
<dbReference type="Gene3D" id="1.10.418.10">
    <property type="entry name" value="Calponin-like domain"/>
    <property type="match status" value="1"/>
</dbReference>
<keyword evidence="1" id="KW-0963">Cytoplasm</keyword>
<reference evidence="5" key="1">
    <citation type="submission" date="2022-11" db="UniProtKB">
        <authorList>
            <consortium name="WormBaseParasite"/>
        </authorList>
    </citation>
    <scope>IDENTIFICATION</scope>
</reference>
<name>A0A915DYF6_9BILA</name>
<sequence length="290" mass="31817">MASRTTAGGIGFAVMSKQASKYNEQEAELLLKWIKKLSGENISTSGDRDNFLKLLKDGTLLCKVANAITPGSVKKIQKPISNFACMENINAFVEFAKKEGVATEETFQSSLCWHLAERWKRPANPIHSIKLHHHSFTIAPPPTSITYWRRKASPIQKRCTSQANPQTIPPSDLKVQPSSKLVFNGPFDEPITYNIKLTNTGSDYPVGVWIKTSNSTKLAVQPVGEVLQPGKAVTVAITCKPFSAEGAVASDTVTIDWVNAPLDVKVFKAEQLFPGSAASRNKKITIEYNN</sequence>
<dbReference type="GO" id="GO:0007015">
    <property type="term" value="P:actin filament organization"/>
    <property type="evidence" value="ECO:0007669"/>
    <property type="project" value="TreeGrafter"/>
</dbReference>
<dbReference type="WBParaSite" id="jg25009">
    <property type="protein sequence ID" value="jg25009"/>
    <property type="gene ID" value="jg25009"/>
</dbReference>
<dbReference type="Gene3D" id="2.60.40.10">
    <property type="entry name" value="Immunoglobulins"/>
    <property type="match status" value="1"/>
</dbReference>
<dbReference type="InterPro" id="IPR008962">
    <property type="entry name" value="PapD-like_sf"/>
</dbReference>
<dbReference type="AlphaFoldDB" id="A0A915DYF6"/>
<keyword evidence="1" id="KW-0206">Cytoskeleton</keyword>
<dbReference type="PROSITE" id="PS50202">
    <property type="entry name" value="MSP"/>
    <property type="match status" value="1"/>
</dbReference>
<dbReference type="PRINTS" id="PR00888">
    <property type="entry name" value="SM22CALPONIN"/>
</dbReference>
<dbReference type="PROSITE" id="PS50021">
    <property type="entry name" value="CH"/>
    <property type="match status" value="1"/>
</dbReference>
<comment type="function">
    <text evidence="1">Central component in molecular interactions underlying sperm crawling. Forms an extensive filament system that extends from sperm villipoda, along the leading edge of the pseudopod.</text>
</comment>
<dbReference type="SUPFAM" id="SSF47576">
    <property type="entry name" value="Calponin-homology domain, CH-domain"/>
    <property type="match status" value="1"/>
</dbReference>
<evidence type="ECO:0000259" key="2">
    <source>
        <dbReference type="PROSITE" id="PS50021"/>
    </source>
</evidence>
<feature type="domain" description="Calponin-homology (CH)" evidence="2">
    <location>
        <begin position="24"/>
        <end position="134"/>
    </location>
</feature>